<dbReference type="InterPro" id="IPR040837">
    <property type="entry name" value="Bact_RF_family7"/>
</dbReference>
<proteinExistence type="predicted"/>
<gene>
    <name evidence="1" type="ORF">IQ260_17000</name>
</gene>
<organism evidence="1 2">
    <name type="scientific">Leptolyngbya cf. ectocarpi LEGE 11479</name>
    <dbReference type="NCBI Taxonomy" id="1828722"/>
    <lineage>
        <taxon>Bacteria</taxon>
        <taxon>Bacillati</taxon>
        <taxon>Cyanobacteriota</taxon>
        <taxon>Cyanophyceae</taxon>
        <taxon>Leptolyngbyales</taxon>
        <taxon>Leptolyngbyaceae</taxon>
        <taxon>Leptolyngbya group</taxon>
        <taxon>Leptolyngbya</taxon>
    </lineage>
</organism>
<dbReference type="Proteomes" id="UP000615026">
    <property type="component" value="Unassembled WGS sequence"/>
</dbReference>
<name>A0A928ZVQ7_LEPEC</name>
<evidence type="ECO:0000313" key="2">
    <source>
        <dbReference type="Proteomes" id="UP000615026"/>
    </source>
</evidence>
<dbReference type="Pfam" id="PF18849">
    <property type="entry name" value="baeRF_family7"/>
    <property type="match status" value="1"/>
</dbReference>
<protein>
    <submittedName>
        <fullName evidence="1">Uncharacterized protein</fullName>
    </submittedName>
</protein>
<comment type="caution">
    <text evidence="1">The sequence shown here is derived from an EMBL/GenBank/DDBJ whole genome shotgun (WGS) entry which is preliminary data.</text>
</comment>
<reference evidence="1" key="1">
    <citation type="submission" date="2020-10" db="EMBL/GenBank/DDBJ databases">
        <authorList>
            <person name="Castelo-Branco R."/>
            <person name="Eusebio N."/>
            <person name="Adriana R."/>
            <person name="Vieira A."/>
            <person name="Brugerolle De Fraissinette N."/>
            <person name="Rezende De Castro R."/>
            <person name="Schneider M.P."/>
            <person name="Vasconcelos V."/>
            <person name="Leao P.N."/>
        </authorList>
    </citation>
    <scope>NUCLEOTIDE SEQUENCE</scope>
    <source>
        <strain evidence="1">LEGE 11479</strain>
    </source>
</reference>
<dbReference type="RefSeq" id="WP_193994300.1">
    <property type="nucleotide sequence ID" value="NZ_JADEXP010000161.1"/>
</dbReference>
<dbReference type="EMBL" id="JADEXP010000161">
    <property type="protein sequence ID" value="MBE9068352.1"/>
    <property type="molecule type" value="Genomic_DNA"/>
</dbReference>
<evidence type="ECO:0000313" key="1">
    <source>
        <dbReference type="EMBL" id="MBE9068352.1"/>
    </source>
</evidence>
<sequence>MTFPNTPTVEPLLQFQGDTSISIYMPTHRGGSQVQQDPIRLRNLLGQIATELIKADIATEKINALLAPARELLEDSDFWQHQSDGLALFLGEDFFQYYQVPIDFDEFTSVSRNFYIKPLIPFWTNNGTYYVLAVSQNQVRVFEATRSSIKPLNVDSVPISLDEALKYDTLEKQFQFHISRSKGGSAVYRGQSAGEADNRTDIVRFLRAIDKGLKSSLTQTSRPMIFVGVDYLFPMYREINSYPTLLDRSVETNPDELNPQELHKWTWPFARDHFRQSLRQSKIRYLKLAGSPYTSDRLSDIINAAHDGQIETLFLTPGQQKWVIYDAQSRQFTEDDKADLRTDSLSNLAAIYTLHCGGQVFVTEPASMPANTMAAAILRYPMPQQVASVK</sequence>
<accession>A0A928ZVQ7</accession>
<dbReference type="AlphaFoldDB" id="A0A928ZVQ7"/>
<keyword evidence="2" id="KW-1185">Reference proteome</keyword>